<dbReference type="EMBL" id="ABAW02000018">
    <property type="protein sequence ID" value="EDP11622.1"/>
    <property type="molecule type" value="Genomic_DNA"/>
</dbReference>
<evidence type="ECO:0000256" key="2">
    <source>
        <dbReference type="RuleBase" id="RU003616"/>
    </source>
</evidence>
<proteinExistence type="inferred from homology"/>
<dbReference type="Gene3D" id="2.60.40.790">
    <property type="match status" value="1"/>
</dbReference>
<dbReference type="InterPro" id="IPR031107">
    <property type="entry name" value="Small_HSP"/>
</dbReference>
<reference evidence="4 5" key="1">
    <citation type="submission" date="2007-09" db="EMBL/GenBank/DDBJ databases">
        <title>Draft genome sequence of Eubacterium dolichum (DSM 3991).</title>
        <authorList>
            <person name="Sudarsanam P."/>
            <person name="Ley R."/>
            <person name="Guruge J."/>
            <person name="Turnbaugh P.J."/>
            <person name="Mahowald M."/>
            <person name="Liep D."/>
            <person name="Gordon J."/>
        </authorList>
    </citation>
    <scope>NUCLEOTIDE SEQUENCE [LARGE SCALE GENOMIC DNA]</scope>
    <source>
        <strain evidence="4 5">DSM 3991</strain>
    </source>
</reference>
<name>A8RAG0_9FIRM</name>
<dbReference type="Proteomes" id="UP000004090">
    <property type="component" value="Unassembled WGS sequence"/>
</dbReference>
<evidence type="ECO:0000259" key="3">
    <source>
        <dbReference type="PROSITE" id="PS01031"/>
    </source>
</evidence>
<dbReference type="eggNOG" id="COG0071">
    <property type="taxonomic scope" value="Bacteria"/>
</dbReference>
<dbReference type="InterPro" id="IPR008978">
    <property type="entry name" value="HSP20-like_chaperone"/>
</dbReference>
<dbReference type="InterPro" id="IPR002068">
    <property type="entry name" value="A-crystallin/Hsp20_dom"/>
</dbReference>
<feature type="domain" description="SHSP" evidence="3">
    <location>
        <begin position="30"/>
        <end position="144"/>
    </location>
</feature>
<organism evidence="4 5">
    <name type="scientific">Amedibacillus dolichus DSM 3991</name>
    <dbReference type="NCBI Taxonomy" id="428127"/>
    <lineage>
        <taxon>Bacteria</taxon>
        <taxon>Bacillati</taxon>
        <taxon>Bacillota</taxon>
        <taxon>Erysipelotrichia</taxon>
        <taxon>Erysipelotrichales</taxon>
        <taxon>Erysipelotrichaceae</taxon>
        <taxon>Amedibacillus</taxon>
    </lineage>
</organism>
<dbReference type="PROSITE" id="PS01031">
    <property type="entry name" value="SHSP"/>
    <property type="match status" value="1"/>
</dbReference>
<comment type="caution">
    <text evidence="4">The sequence shown here is derived from an EMBL/GenBank/DDBJ whole genome shotgun (WGS) entry which is preliminary data.</text>
</comment>
<accession>A8RAG0</accession>
<sequence>MEAMDMKFFPRTSNVFDDVFDDMFTSPFFSNRNDMAMKTDISEKDGYYLLDMELPGCRKEDIQIELHDGYLNISAAHNTNKEEKDDKGNIIRQERYSGNFSRSFYVGENLDETDIKASYDNGELKVTFPKETVKIPEKKTIMIE</sequence>
<reference evidence="4 5" key="2">
    <citation type="submission" date="2007-09" db="EMBL/GenBank/DDBJ databases">
        <authorList>
            <person name="Fulton L."/>
            <person name="Clifton S."/>
            <person name="Fulton B."/>
            <person name="Xu J."/>
            <person name="Minx P."/>
            <person name="Pepin K.H."/>
            <person name="Johnson M."/>
            <person name="Thiruvilangam P."/>
            <person name="Bhonagiri V."/>
            <person name="Nash W.E."/>
            <person name="Mardis E.R."/>
            <person name="Wilson R.K."/>
        </authorList>
    </citation>
    <scope>NUCLEOTIDE SEQUENCE [LARGE SCALE GENOMIC DNA]</scope>
    <source>
        <strain evidence="4 5">DSM 3991</strain>
    </source>
</reference>
<dbReference type="AlphaFoldDB" id="A8RAG0"/>
<dbReference type="STRING" id="428127.EUBDOL_00800"/>
<dbReference type="PANTHER" id="PTHR11527">
    <property type="entry name" value="HEAT-SHOCK PROTEIN 20 FAMILY MEMBER"/>
    <property type="match status" value="1"/>
</dbReference>
<dbReference type="Pfam" id="PF00011">
    <property type="entry name" value="HSP20"/>
    <property type="match status" value="1"/>
</dbReference>
<gene>
    <name evidence="4" type="ORF">EUBDOL_00800</name>
</gene>
<comment type="similarity">
    <text evidence="1 2">Belongs to the small heat shock protein (HSP20) family.</text>
</comment>
<evidence type="ECO:0000256" key="1">
    <source>
        <dbReference type="PROSITE-ProRule" id="PRU00285"/>
    </source>
</evidence>
<dbReference type="HOGENOM" id="CLU_046737_8_0_9"/>
<evidence type="ECO:0000313" key="4">
    <source>
        <dbReference type="EMBL" id="EDP11622.1"/>
    </source>
</evidence>
<evidence type="ECO:0000313" key="5">
    <source>
        <dbReference type="Proteomes" id="UP000004090"/>
    </source>
</evidence>
<dbReference type="CDD" id="cd06471">
    <property type="entry name" value="ACD_LpsHSP_like"/>
    <property type="match status" value="1"/>
</dbReference>
<dbReference type="SUPFAM" id="SSF49764">
    <property type="entry name" value="HSP20-like chaperones"/>
    <property type="match status" value="1"/>
</dbReference>
<protein>
    <submittedName>
        <fullName evidence="4">Hsp20/alpha crystallin family protein</fullName>
    </submittedName>
</protein>